<protein>
    <submittedName>
        <fullName evidence="2">Uncharacterized protein</fullName>
    </submittedName>
</protein>
<dbReference type="AlphaFoldDB" id="M2YMR4"/>
<proteinExistence type="predicted"/>
<sequence length="128" mass="14096">MLPFNKVSKRYEESNMGRRIHVIGDRRNGVTLKIVRGYDVVKHRSVGSRIFVVGTVDAEHLQADLAVPPVITTGRRKDEDEGAGYADNVPIDDFERLCVAIKASGPSMGKAAEAAPGKRFRSEVKDCQ</sequence>
<evidence type="ECO:0000313" key="2">
    <source>
        <dbReference type="EMBL" id="EME43230.1"/>
    </source>
</evidence>
<reference evidence="3" key="1">
    <citation type="journal article" date="2012" name="PLoS Genet.">
        <title>The genomes of the fungal plant pathogens Cladosporium fulvum and Dothistroma septosporum reveal adaptation to different hosts and lifestyles but also signatures of common ancestry.</title>
        <authorList>
            <person name="de Wit P.J.G.M."/>
            <person name="van der Burgt A."/>
            <person name="Oekmen B."/>
            <person name="Stergiopoulos I."/>
            <person name="Abd-Elsalam K.A."/>
            <person name="Aerts A.L."/>
            <person name="Bahkali A.H."/>
            <person name="Beenen H.G."/>
            <person name="Chettri P."/>
            <person name="Cox M.P."/>
            <person name="Datema E."/>
            <person name="de Vries R.P."/>
            <person name="Dhillon B."/>
            <person name="Ganley A.R."/>
            <person name="Griffiths S.A."/>
            <person name="Guo Y."/>
            <person name="Hamelin R.C."/>
            <person name="Henrissat B."/>
            <person name="Kabir M.S."/>
            <person name="Jashni M.K."/>
            <person name="Kema G."/>
            <person name="Klaubauf S."/>
            <person name="Lapidus A."/>
            <person name="Levasseur A."/>
            <person name="Lindquist E."/>
            <person name="Mehrabi R."/>
            <person name="Ohm R.A."/>
            <person name="Owen T.J."/>
            <person name="Salamov A."/>
            <person name="Schwelm A."/>
            <person name="Schijlen E."/>
            <person name="Sun H."/>
            <person name="van den Burg H.A."/>
            <person name="van Ham R.C.H.J."/>
            <person name="Zhang S."/>
            <person name="Goodwin S.B."/>
            <person name="Grigoriev I.V."/>
            <person name="Collemare J."/>
            <person name="Bradshaw R.E."/>
        </authorList>
    </citation>
    <scope>NUCLEOTIDE SEQUENCE [LARGE SCALE GENOMIC DNA]</scope>
    <source>
        <strain evidence="3">NZE10 / CBS 128990</strain>
    </source>
</reference>
<dbReference type="OrthoDB" id="2999773at2759"/>
<organism evidence="2 3">
    <name type="scientific">Dothistroma septosporum (strain NZE10 / CBS 128990)</name>
    <name type="common">Red band needle blight fungus</name>
    <name type="synonym">Mycosphaerella pini</name>
    <dbReference type="NCBI Taxonomy" id="675120"/>
    <lineage>
        <taxon>Eukaryota</taxon>
        <taxon>Fungi</taxon>
        <taxon>Dikarya</taxon>
        <taxon>Ascomycota</taxon>
        <taxon>Pezizomycotina</taxon>
        <taxon>Dothideomycetes</taxon>
        <taxon>Dothideomycetidae</taxon>
        <taxon>Mycosphaerellales</taxon>
        <taxon>Mycosphaerellaceae</taxon>
        <taxon>Dothistroma</taxon>
    </lineage>
</organism>
<name>M2YMR4_DOTSN</name>
<gene>
    <name evidence="2" type="ORF">DOTSEDRAFT_72576</name>
</gene>
<feature type="region of interest" description="Disordered" evidence="1">
    <location>
        <begin position="107"/>
        <end position="128"/>
    </location>
</feature>
<dbReference type="HOGENOM" id="CLU_1959536_0_0_1"/>
<evidence type="ECO:0000313" key="3">
    <source>
        <dbReference type="Proteomes" id="UP000016933"/>
    </source>
</evidence>
<dbReference type="Pfam" id="PF20174">
    <property type="entry name" value="DUF6540"/>
    <property type="match status" value="1"/>
</dbReference>
<evidence type="ECO:0000256" key="1">
    <source>
        <dbReference type="SAM" id="MobiDB-lite"/>
    </source>
</evidence>
<dbReference type="Proteomes" id="UP000016933">
    <property type="component" value="Unassembled WGS sequence"/>
</dbReference>
<keyword evidence="3" id="KW-1185">Reference proteome</keyword>
<reference evidence="2 3" key="2">
    <citation type="journal article" date="2012" name="PLoS Pathog.">
        <title>Diverse lifestyles and strategies of plant pathogenesis encoded in the genomes of eighteen Dothideomycetes fungi.</title>
        <authorList>
            <person name="Ohm R.A."/>
            <person name="Feau N."/>
            <person name="Henrissat B."/>
            <person name="Schoch C.L."/>
            <person name="Horwitz B.A."/>
            <person name="Barry K.W."/>
            <person name="Condon B.J."/>
            <person name="Copeland A.C."/>
            <person name="Dhillon B."/>
            <person name="Glaser F."/>
            <person name="Hesse C.N."/>
            <person name="Kosti I."/>
            <person name="LaButti K."/>
            <person name="Lindquist E.A."/>
            <person name="Lucas S."/>
            <person name="Salamov A.A."/>
            <person name="Bradshaw R.E."/>
            <person name="Ciuffetti L."/>
            <person name="Hamelin R.C."/>
            <person name="Kema G.H.J."/>
            <person name="Lawrence C."/>
            <person name="Scott J.A."/>
            <person name="Spatafora J.W."/>
            <person name="Turgeon B.G."/>
            <person name="de Wit P.J.G.M."/>
            <person name="Zhong S."/>
            <person name="Goodwin S.B."/>
            <person name="Grigoriev I.V."/>
        </authorList>
    </citation>
    <scope>NUCLEOTIDE SEQUENCE [LARGE SCALE GENOMIC DNA]</scope>
    <source>
        <strain evidence="3">NZE10 / CBS 128990</strain>
    </source>
</reference>
<accession>M2YMR4</accession>
<dbReference type="EMBL" id="KB446540">
    <property type="protein sequence ID" value="EME43230.1"/>
    <property type="molecule type" value="Genomic_DNA"/>
</dbReference>
<dbReference type="InterPro" id="IPR046670">
    <property type="entry name" value="DUF6540"/>
</dbReference>